<gene>
    <name evidence="1" type="ORF">AVDCRST_MAG37-1636</name>
</gene>
<protein>
    <submittedName>
        <fullName evidence="1">Uncharacterized protein</fullName>
    </submittedName>
</protein>
<organism evidence="1">
    <name type="scientific">uncultured Rubrobacteraceae bacterium</name>
    <dbReference type="NCBI Taxonomy" id="349277"/>
    <lineage>
        <taxon>Bacteria</taxon>
        <taxon>Bacillati</taxon>
        <taxon>Actinomycetota</taxon>
        <taxon>Rubrobacteria</taxon>
        <taxon>Rubrobacterales</taxon>
        <taxon>Rubrobacteraceae</taxon>
        <taxon>environmental samples</taxon>
    </lineage>
</organism>
<dbReference type="EMBL" id="CADCVD010000073">
    <property type="protein sequence ID" value="CAA9443995.1"/>
    <property type="molecule type" value="Genomic_DNA"/>
</dbReference>
<reference evidence="1" key="1">
    <citation type="submission" date="2020-02" db="EMBL/GenBank/DDBJ databases">
        <authorList>
            <person name="Meier V. D."/>
        </authorList>
    </citation>
    <scope>NUCLEOTIDE SEQUENCE</scope>
    <source>
        <strain evidence="1">AVDCRST_MAG37</strain>
    </source>
</reference>
<proteinExistence type="predicted"/>
<name>A0A6J4QQ66_9ACTN</name>
<accession>A0A6J4QQ66</accession>
<evidence type="ECO:0000313" key="1">
    <source>
        <dbReference type="EMBL" id="CAA9443995.1"/>
    </source>
</evidence>
<dbReference type="AlphaFoldDB" id="A0A6J4QQ66"/>
<sequence length="144" mass="16628">MEVSGEQWRFFEELLAYLREELEARKDPEGVEQRIRMFASLAGEAGRDQVLRDKRLAEEGFVYLFEKGERRLSHIDELTPLDVPAVLAEMEKTAAVSGEYMESDGVVYTIEYGERKITTPDPGDPSAPLRARWRELKDGWRSME</sequence>